<feature type="transmembrane region" description="Helical" evidence="7">
    <location>
        <begin position="247"/>
        <end position="271"/>
    </location>
</feature>
<comment type="catalytic activity">
    <reaction evidence="1">
        <text>ATP + protein L-histidine = ADP + protein N-phospho-L-histidine.</text>
        <dbReference type="EC" id="2.7.13.3"/>
    </reaction>
</comment>
<feature type="transmembrane region" description="Helical" evidence="7">
    <location>
        <begin position="215"/>
        <end position="241"/>
    </location>
</feature>
<organism evidence="9">
    <name type="scientific">Marivirga arenosa</name>
    <dbReference type="NCBI Taxonomy" id="3059076"/>
    <lineage>
        <taxon>Bacteria</taxon>
        <taxon>Pseudomonadati</taxon>
        <taxon>Bacteroidota</taxon>
        <taxon>Cytophagia</taxon>
        <taxon>Cytophagales</taxon>
        <taxon>Marivirgaceae</taxon>
        <taxon>Marivirga</taxon>
    </lineage>
</organism>
<dbReference type="PANTHER" id="PTHR43304:SF1">
    <property type="entry name" value="PAC DOMAIN-CONTAINING PROTEIN"/>
    <property type="match status" value="1"/>
</dbReference>
<dbReference type="AlphaFoldDB" id="A0AA51ZWR5"/>
<dbReference type="InterPro" id="IPR036097">
    <property type="entry name" value="HisK_dim/P_sf"/>
</dbReference>
<dbReference type="SMART" id="SM00387">
    <property type="entry name" value="HATPase_c"/>
    <property type="match status" value="1"/>
</dbReference>
<dbReference type="Gene3D" id="2.60.40.2380">
    <property type="match status" value="1"/>
</dbReference>
<dbReference type="PANTHER" id="PTHR43304">
    <property type="entry name" value="PHYTOCHROME-LIKE PROTEIN CPH1"/>
    <property type="match status" value="1"/>
</dbReference>
<evidence type="ECO:0000256" key="1">
    <source>
        <dbReference type="ARBA" id="ARBA00000085"/>
    </source>
</evidence>
<evidence type="ECO:0000256" key="3">
    <source>
        <dbReference type="ARBA" id="ARBA00022553"/>
    </source>
</evidence>
<keyword evidence="7" id="KW-1133">Transmembrane helix</keyword>
<evidence type="ECO:0000256" key="4">
    <source>
        <dbReference type="ARBA" id="ARBA00022679"/>
    </source>
</evidence>
<keyword evidence="3" id="KW-0597">Phosphoprotein</keyword>
<keyword evidence="5" id="KW-0418">Kinase</keyword>
<protein>
    <recommendedName>
        <fullName evidence="2">histidine kinase</fullName>
        <ecNumber evidence="2">2.7.13.3</ecNumber>
    </recommendedName>
</protein>
<dbReference type="InterPro" id="IPR052162">
    <property type="entry name" value="Sensor_kinase/Photoreceptor"/>
</dbReference>
<keyword evidence="7" id="KW-0472">Membrane</keyword>
<dbReference type="GO" id="GO:0000155">
    <property type="term" value="F:phosphorelay sensor kinase activity"/>
    <property type="evidence" value="ECO:0007669"/>
    <property type="project" value="InterPro"/>
</dbReference>
<proteinExistence type="predicted"/>
<evidence type="ECO:0000256" key="2">
    <source>
        <dbReference type="ARBA" id="ARBA00012438"/>
    </source>
</evidence>
<feature type="transmembrane region" description="Helical" evidence="7">
    <location>
        <begin position="187"/>
        <end position="208"/>
    </location>
</feature>
<dbReference type="Pfam" id="PF07696">
    <property type="entry name" value="7TMR-DISMED2"/>
    <property type="match status" value="1"/>
</dbReference>
<dbReference type="Pfam" id="PF07695">
    <property type="entry name" value="7TMR-DISM_7TM"/>
    <property type="match status" value="1"/>
</dbReference>
<evidence type="ECO:0000256" key="7">
    <source>
        <dbReference type="SAM" id="Phobius"/>
    </source>
</evidence>
<feature type="coiled-coil region" evidence="6">
    <location>
        <begin position="405"/>
        <end position="503"/>
    </location>
</feature>
<dbReference type="Proteomes" id="UP001232019">
    <property type="component" value="Chromosome"/>
</dbReference>
<feature type="transmembrane region" description="Helical" evidence="7">
    <location>
        <begin position="283"/>
        <end position="303"/>
    </location>
</feature>
<dbReference type="InterPro" id="IPR005467">
    <property type="entry name" value="His_kinase_dom"/>
</dbReference>
<dbReference type="CDD" id="cd15841">
    <property type="entry name" value="SNARE_Qc"/>
    <property type="match status" value="1"/>
</dbReference>
<dbReference type="PRINTS" id="PR00344">
    <property type="entry name" value="BCTRLSENSOR"/>
</dbReference>
<dbReference type="InterPro" id="IPR004358">
    <property type="entry name" value="Sig_transdc_His_kin-like_C"/>
</dbReference>
<sequence length="720" mass="82515">MKSTYIYFFICINLFLFEESKASDFIELFSGKSYENIGKRVKFLEDPTNSLTYQDIKSSKYQSLFKAGDSQVPTYGLKDISLWVKVELKHSSNFEVPYVLEIAYPTFDSIQYFIEKEGGISASGYLGDQQEFNNRLINHKNFIIPLDLNSSDSSIVYLRIKNKGSLVVPLNIISRQMLYSDDIIEELLYGIFYGIMLVMLLYNLFLAVSARSINYLYYVGIITGNLLALSALNGHAFMYIWSSFPWIANHVVIFGIGLWISSSNLFASAFFETQYQFKKYHNYFRALVVVGIVIIILSLTIDYSVALRISNYSLIINCFGLLYSGIYFWTRKVKVASVFTLAWTGYLLGVLLITFRNLGIVPVNFITTHFLEFGAILEVILLSISLGYKYRLLEIEKKEAQLNSLDLMTQSQKLVQEQNEELERKVVLRTHELEEKQEEILQQNEELNAKNEKLTEAQQIIEAQNAKLKLYTDDLESQVEKRTEDLRNTNTELAQNVQKLEQYAFMTAHNLRAPVARLLGLTHLIEITPNPDLSEWTNIVSKIKEEGDSLDAVIKDLNAILELKKEAEQNQSIINLTETLNQTKRILKNSIEVSKGKIIFDNHDFNEIKCNPTYIDSIFYNLLSNAIKYRSEDRELEVLIQTKIEEGKKLLIFSDNGVGIDLSKNADKIFGMYRRFHTHVEGKGLGLYLVKSQIEILGGEIKVESELDKGTTFTLSFPVA</sequence>
<dbReference type="RefSeq" id="WP_322347626.1">
    <property type="nucleotide sequence ID" value="NZ_CP129968.2"/>
</dbReference>
<dbReference type="InterPro" id="IPR036890">
    <property type="entry name" value="HATPase_C_sf"/>
</dbReference>
<dbReference type="SUPFAM" id="SSF55874">
    <property type="entry name" value="ATPase domain of HSP90 chaperone/DNA topoisomerase II/histidine kinase"/>
    <property type="match status" value="1"/>
</dbReference>
<feature type="transmembrane region" description="Helical" evidence="7">
    <location>
        <begin position="309"/>
        <end position="329"/>
    </location>
</feature>
<evidence type="ECO:0000256" key="5">
    <source>
        <dbReference type="ARBA" id="ARBA00022777"/>
    </source>
</evidence>
<name>A0AA51ZWR5_9BACT</name>
<evidence type="ECO:0000259" key="8">
    <source>
        <dbReference type="PROSITE" id="PS50109"/>
    </source>
</evidence>
<accession>A0AA51ZWR5</accession>
<dbReference type="InterPro" id="IPR003594">
    <property type="entry name" value="HATPase_dom"/>
</dbReference>
<dbReference type="Gene3D" id="3.30.565.10">
    <property type="entry name" value="Histidine kinase-like ATPase, C-terminal domain"/>
    <property type="match status" value="1"/>
</dbReference>
<keyword evidence="6" id="KW-0175">Coiled coil</keyword>
<dbReference type="InterPro" id="IPR011623">
    <property type="entry name" value="7TMR_DISM_rcpt_extracell_dom1"/>
</dbReference>
<dbReference type="EC" id="2.7.13.3" evidence="2"/>
<dbReference type="KEGG" id="marp:QYS47_29180"/>
<feature type="transmembrane region" description="Helical" evidence="7">
    <location>
        <begin position="370"/>
        <end position="388"/>
    </location>
</feature>
<feature type="domain" description="Histidine kinase" evidence="8">
    <location>
        <begin position="506"/>
        <end position="720"/>
    </location>
</feature>
<keyword evidence="4" id="KW-0808">Transferase</keyword>
<keyword evidence="7" id="KW-0812">Transmembrane</keyword>
<gene>
    <name evidence="9" type="ORF">QYS47_29180</name>
</gene>
<evidence type="ECO:0000313" key="9">
    <source>
        <dbReference type="EMBL" id="WNB18086.1"/>
    </source>
</evidence>
<reference evidence="9" key="1">
    <citation type="submission" date="2023-08" db="EMBL/GenBank/DDBJ databases">
        <title>Comparative genomics and taxonomic characterization of three novel marine species of genus Marivirga.</title>
        <authorList>
            <person name="Muhammad N."/>
            <person name="Kim S.-G."/>
        </authorList>
    </citation>
    <scope>NUCLEOTIDE SEQUENCE</scope>
    <source>
        <strain evidence="9">BKB1-2</strain>
    </source>
</reference>
<dbReference type="PROSITE" id="PS50109">
    <property type="entry name" value="HIS_KIN"/>
    <property type="match status" value="1"/>
</dbReference>
<dbReference type="EMBL" id="CP129968">
    <property type="protein sequence ID" value="WNB18086.1"/>
    <property type="molecule type" value="Genomic_DNA"/>
</dbReference>
<feature type="transmembrane region" description="Helical" evidence="7">
    <location>
        <begin position="336"/>
        <end position="358"/>
    </location>
</feature>
<dbReference type="Pfam" id="PF02518">
    <property type="entry name" value="HATPase_c"/>
    <property type="match status" value="1"/>
</dbReference>
<dbReference type="InterPro" id="IPR011622">
    <property type="entry name" value="7TMR_DISM_rcpt_extracell_dom2"/>
</dbReference>
<dbReference type="SUPFAM" id="SSF47384">
    <property type="entry name" value="Homodimeric domain of signal transducing histidine kinase"/>
    <property type="match status" value="1"/>
</dbReference>
<evidence type="ECO:0000256" key="6">
    <source>
        <dbReference type="SAM" id="Coils"/>
    </source>
</evidence>